<proteinExistence type="predicted"/>
<keyword evidence="2" id="KW-1185">Reference proteome</keyword>
<dbReference type="EMBL" id="CM001880">
    <property type="protein sequence ID" value="EOX99935.1"/>
    <property type="molecule type" value="Genomic_DNA"/>
</dbReference>
<evidence type="ECO:0000313" key="1">
    <source>
        <dbReference type="EMBL" id="EOX99935.1"/>
    </source>
</evidence>
<protein>
    <submittedName>
        <fullName evidence="1">Uncharacterized protein</fullName>
    </submittedName>
</protein>
<dbReference type="HOGENOM" id="CLU_2594601_0_0_1"/>
<gene>
    <name evidence="1" type="ORF">TCM_008967</name>
</gene>
<organism evidence="1 2">
    <name type="scientific">Theobroma cacao</name>
    <name type="common">Cacao</name>
    <name type="synonym">Cocoa</name>
    <dbReference type="NCBI Taxonomy" id="3641"/>
    <lineage>
        <taxon>Eukaryota</taxon>
        <taxon>Viridiplantae</taxon>
        <taxon>Streptophyta</taxon>
        <taxon>Embryophyta</taxon>
        <taxon>Tracheophyta</taxon>
        <taxon>Spermatophyta</taxon>
        <taxon>Magnoliopsida</taxon>
        <taxon>eudicotyledons</taxon>
        <taxon>Gunneridae</taxon>
        <taxon>Pentapetalae</taxon>
        <taxon>rosids</taxon>
        <taxon>malvids</taxon>
        <taxon>Malvales</taxon>
        <taxon>Malvaceae</taxon>
        <taxon>Byttnerioideae</taxon>
        <taxon>Theobroma</taxon>
    </lineage>
</organism>
<reference evidence="1 2" key="1">
    <citation type="journal article" date="2013" name="Genome Biol.">
        <title>The genome sequence of the most widely cultivated cacao type and its use to identify candidate genes regulating pod color.</title>
        <authorList>
            <person name="Motamayor J.C."/>
            <person name="Mockaitis K."/>
            <person name="Schmutz J."/>
            <person name="Haiminen N."/>
            <person name="Iii D.L."/>
            <person name="Cornejo O."/>
            <person name="Findley S.D."/>
            <person name="Zheng P."/>
            <person name="Utro F."/>
            <person name="Royaert S."/>
            <person name="Saski C."/>
            <person name="Jenkins J."/>
            <person name="Podicheti R."/>
            <person name="Zhao M."/>
            <person name="Scheffler B.E."/>
            <person name="Stack J.C."/>
            <person name="Feltus F.A."/>
            <person name="Mustiga G.M."/>
            <person name="Amores F."/>
            <person name="Phillips W."/>
            <person name="Marelli J.P."/>
            <person name="May G.D."/>
            <person name="Shapiro H."/>
            <person name="Ma J."/>
            <person name="Bustamante C.D."/>
            <person name="Schnell R.J."/>
            <person name="Main D."/>
            <person name="Gilbert D."/>
            <person name="Parida L."/>
            <person name="Kuhn D.N."/>
        </authorList>
    </citation>
    <scope>NUCLEOTIDE SEQUENCE [LARGE SCALE GENOMIC DNA]</scope>
    <source>
        <strain evidence="2">cv. Matina 1-6</strain>
    </source>
</reference>
<dbReference type="InParanoid" id="A0A061E4M8"/>
<name>A0A061E4M8_THECC</name>
<sequence length="80" mass="8569">MGLPPKDFIPHGAGDVGRCHGRPVGGSNFGPFRSDIGLGLHHSGGHLRSNSNESEIRLPHLWHFGGNSSGVGRDIKLPFY</sequence>
<dbReference type="Proteomes" id="UP000026915">
    <property type="component" value="Chromosome 2"/>
</dbReference>
<evidence type="ECO:0000313" key="2">
    <source>
        <dbReference type="Proteomes" id="UP000026915"/>
    </source>
</evidence>
<dbReference type="AlphaFoldDB" id="A0A061E4M8"/>
<dbReference type="Gramene" id="EOX99935">
    <property type="protein sequence ID" value="EOX99935"/>
    <property type="gene ID" value="TCM_008967"/>
</dbReference>
<accession>A0A061E4M8</accession>